<evidence type="ECO:0000313" key="12">
    <source>
        <dbReference type="EMBL" id="MDP0589422.1"/>
    </source>
</evidence>
<dbReference type="Gene3D" id="3.20.20.70">
    <property type="entry name" value="Aldolase class I"/>
    <property type="match status" value="1"/>
</dbReference>
<reference evidence="12 13" key="1">
    <citation type="journal article" date="2023" name="bioRxiv">
        <title>An intranuclear bacterial parasite of deep-sea mussels expresses apoptosis inhibitors acquired from its host.</title>
        <authorList>
            <person name="Gonzalez Porras M.A."/>
            <person name="Assie A."/>
            <person name="Tietjen M."/>
            <person name="Violette M."/>
            <person name="Kleiner M."/>
            <person name="Gruber-Vodicka H."/>
            <person name="Dubilier N."/>
            <person name="Leisch N."/>
        </authorList>
    </citation>
    <scope>NUCLEOTIDE SEQUENCE [LARGE SCALE GENOMIC DNA]</scope>
    <source>
        <strain evidence="12">IAP13</strain>
    </source>
</reference>
<dbReference type="CDD" id="cd01335">
    <property type="entry name" value="Radical_SAM"/>
    <property type="match status" value="1"/>
</dbReference>
<dbReference type="GO" id="GO:0004109">
    <property type="term" value="F:coproporphyrinogen oxidase activity"/>
    <property type="evidence" value="ECO:0007669"/>
    <property type="project" value="InterPro"/>
</dbReference>
<dbReference type="SFLD" id="SFLDF00288">
    <property type="entry name" value="HemN-like__clustered_with_nucl"/>
    <property type="match status" value="1"/>
</dbReference>
<dbReference type="GO" id="GO:0051539">
    <property type="term" value="F:4 iron, 4 sulfur cluster binding"/>
    <property type="evidence" value="ECO:0007669"/>
    <property type="project" value="UniProtKB-UniRule"/>
</dbReference>
<dbReference type="InterPro" id="IPR013785">
    <property type="entry name" value="Aldolase_TIM"/>
</dbReference>
<organism evidence="12 13">
    <name type="scientific">Candidatus Endonucleibacter bathymodioli</name>
    <dbReference type="NCBI Taxonomy" id="539814"/>
    <lineage>
        <taxon>Bacteria</taxon>
        <taxon>Pseudomonadati</taxon>
        <taxon>Pseudomonadota</taxon>
        <taxon>Gammaproteobacteria</taxon>
        <taxon>Oceanospirillales</taxon>
        <taxon>Endozoicomonadaceae</taxon>
        <taxon>Candidatus Endonucleibacter</taxon>
    </lineage>
</organism>
<dbReference type="Pfam" id="PF06969">
    <property type="entry name" value="HemN_C"/>
    <property type="match status" value="1"/>
</dbReference>
<dbReference type="InterPro" id="IPR058240">
    <property type="entry name" value="rSAM_sf"/>
</dbReference>
<evidence type="ECO:0000256" key="3">
    <source>
        <dbReference type="ARBA" id="ARBA00017228"/>
    </source>
</evidence>
<dbReference type="Proteomes" id="UP001178148">
    <property type="component" value="Unassembled WGS sequence"/>
</dbReference>
<dbReference type="EMBL" id="JASXSV010000014">
    <property type="protein sequence ID" value="MDP0589422.1"/>
    <property type="molecule type" value="Genomic_DNA"/>
</dbReference>
<comment type="similarity">
    <text evidence="2">Belongs to the anaerobic coproporphyrinogen-III oxidase family. HemW subfamily.</text>
</comment>
<evidence type="ECO:0000256" key="8">
    <source>
        <dbReference type="ARBA" id="ARBA00023014"/>
    </source>
</evidence>
<comment type="caution">
    <text evidence="12">The sequence shown here is derived from an EMBL/GenBank/DDBJ whole genome shotgun (WGS) entry which is preliminary data.</text>
</comment>
<dbReference type="NCBIfam" id="TIGR00539">
    <property type="entry name" value="hemN_rel"/>
    <property type="match status" value="1"/>
</dbReference>
<keyword evidence="4 10" id="KW-0349">Heme</keyword>
<comment type="cofactor">
    <cofactor evidence="1">
        <name>[4Fe-4S] cluster</name>
        <dbReference type="ChEBI" id="CHEBI:49883"/>
    </cofactor>
</comment>
<dbReference type="InterPro" id="IPR010723">
    <property type="entry name" value="HemN_C"/>
</dbReference>
<evidence type="ECO:0000259" key="11">
    <source>
        <dbReference type="PROSITE" id="PS51918"/>
    </source>
</evidence>
<dbReference type="AlphaFoldDB" id="A0AA90SDK3"/>
<dbReference type="PROSITE" id="PS51918">
    <property type="entry name" value="RADICAL_SAM"/>
    <property type="match status" value="1"/>
</dbReference>
<dbReference type="InterPro" id="IPR007197">
    <property type="entry name" value="rSAM"/>
</dbReference>
<dbReference type="InterPro" id="IPR034505">
    <property type="entry name" value="Coproporphyrinogen-III_oxidase"/>
</dbReference>
<dbReference type="SMART" id="SM00729">
    <property type="entry name" value="Elp3"/>
    <property type="match status" value="1"/>
</dbReference>
<dbReference type="GO" id="GO:0006779">
    <property type="term" value="P:porphyrin-containing compound biosynthetic process"/>
    <property type="evidence" value="ECO:0007669"/>
    <property type="project" value="InterPro"/>
</dbReference>
<keyword evidence="8 10" id="KW-0411">Iron-sulfur</keyword>
<dbReference type="PANTHER" id="PTHR13932">
    <property type="entry name" value="COPROPORPHYRINIGEN III OXIDASE"/>
    <property type="match status" value="1"/>
</dbReference>
<dbReference type="InterPro" id="IPR004559">
    <property type="entry name" value="HemW-like"/>
</dbReference>
<dbReference type="InterPro" id="IPR006638">
    <property type="entry name" value="Elp3/MiaA/NifB-like_rSAM"/>
</dbReference>
<evidence type="ECO:0000256" key="10">
    <source>
        <dbReference type="RuleBase" id="RU364116"/>
    </source>
</evidence>
<keyword evidence="6 10" id="KW-0479">Metal-binding</keyword>
<evidence type="ECO:0000256" key="5">
    <source>
        <dbReference type="ARBA" id="ARBA00022691"/>
    </source>
</evidence>
<dbReference type="SFLD" id="SFLDS00029">
    <property type="entry name" value="Radical_SAM"/>
    <property type="match status" value="1"/>
</dbReference>
<dbReference type="GO" id="GO:0005737">
    <property type="term" value="C:cytoplasm"/>
    <property type="evidence" value="ECO:0007669"/>
    <property type="project" value="UniProtKB-SubCell"/>
</dbReference>
<keyword evidence="10" id="KW-0004">4Fe-4S</keyword>
<dbReference type="SFLD" id="SFLDF00562">
    <property type="entry name" value="HemN-like__clustered_with_heat"/>
    <property type="match status" value="1"/>
</dbReference>
<sequence length="380" mass="42995">MLLRLPPLSLYIHVPWCIRKCPYCDFNSHALTDGNIPEEEYINSLLADFKEELGKIESRELISIFIGGGTPSLLSSKCYQRLLKELGKYVHFSCDIEITLEVNPGACEYDRFQGYCEAGINRFSLGVQSFQDEKLKALGRIHSAEEAIRAITSLNDIGFSNFNIDLMHGLPCQTKNDALYDLKTAIDLSPAHISWYQLTIEPNTVFYSTRPVLPVDDTLWSIQDAGQALLAGCNYQQYEISGYSQSGRQSRHNLNYWKFGDYIGIGAGAHGKWSCKDSGEICRNWKTRMPKDYLSPEKPFQTGQRSLGSEDKRLEFMMNALRLHQGVSPELYVERTGQPLATLYEAWSLSRKKGLMVSERRLAASAQGRLFLNDLLALFA</sequence>
<proteinExistence type="inferred from homology"/>
<dbReference type="SFLD" id="SFLDG01065">
    <property type="entry name" value="anaerobic_coproporphyrinogen-I"/>
    <property type="match status" value="1"/>
</dbReference>
<keyword evidence="7 10" id="KW-0408">Iron</keyword>
<feature type="domain" description="Radical SAM core" evidence="11">
    <location>
        <begin position="2"/>
        <end position="239"/>
    </location>
</feature>
<protein>
    <recommendedName>
        <fullName evidence="3 10">Heme chaperone HemW</fullName>
    </recommendedName>
</protein>
<dbReference type="PANTHER" id="PTHR13932:SF5">
    <property type="entry name" value="RADICAL S-ADENOSYL METHIONINE DOMAIN-CONTAINING PROTEIN 1, MITOCHONDRIAL"/>
    <property type="match status" value="1"/>
</dbReference>
<dbReference type="GO" id="GO:0046872">
    <property type="term" value="F:metal ion binding"/>
    <property type="evidence" value="ECO:0007669"/>
    <property type="project" value="UniProtKB-UniRule"/>
</dbReference>
<accession>A0AA90SDK3</accession>
<dbReference type="SUPFAM" id="SSF102114">
    <property type="entry name" value="Radical SAM enzymes"/>
    <property type="match status" value="1"/>
</dbReference>
<evidence type="ECO:0000256" key="4">
    <source>
        <dbReference type="ARBA" id="ARBA00022617"/>
    </source>
</evidence>
<evidence type="ECO:0000256" key="1">
    <source>
        <dbReference type="ARBA" id="ARBA00001966"/>
    </source>
</evidence>
<evidence type="ECO:0000256" key="7">
    <source>
        <dbReference type="ARBA" id="ARBA00023004"/>
    </source>
</evidence>
<evidence type="ECO:0000256" key="6">
    <source>
        <dbReference type="ARBA" id="ARBA00022723"/>
    </source>
</evidence>
<keyword evidence="13" id="KW-1185">Reference proteome</keyword>
<keyword evidence="10" id="KW-0963">Cytoplasm</keyword>
<gene>
    <name evidence="12" type="primary">hemW</name>
    <name evidence="12" type="ORF">QS748_09625</name>
</gene>
<comment type="subcellular location">
    <subcellularLocation>
        <location evidence="10">Cytoplasm</location>
    </subcellularLocation>
</comment>
<dbReference type="Pfam" id="PF04055">
    <property type="entry name" value="Radical_SAM"/>
    <property type="match status" value="1"/>
</dbReference>
<keyword evidence="5 10" id="KW-0949">S-adenosyl-L-methionine</keyword>
<keyword evidence="9 10" id="KW-0143">Chaperone</keyword>
<name>A0AA90SDK3_9GAMM</name>
<evidence type="ECO:0000256" key="9">
    <source>
        <dbReference type="ARBA" id="ARBA00023186"/>
    </source>
</evidence>
<evidence type="ECO:0000313" key="13">
    <source>
        <dbReference type="Proteomes" id="UP001178148"/>
    </source>
</evidence>
<evidence type="ECO:0000256" key="2">
    <source>
        <dbReference type="ARBA" id="ARBA00006100"/>
    </source>
</evidence>
<comment type="function">
    <text evidence="10">Probably acts as a heme chaperone, transferring heme to an unknown acceptor. Binds one molecule of heme per monomer, possibly covalently. Binds 1 [4Fe-4S] cluster. The cluster is coordinated with 3 cysteines and an exchangeable S-adenosyl-L-methionine.</text>
</comment>